<proteinExistence type="predicted"/>
<dbReference type="EMBL" id="KN838539">
    <property type="protein sequence ID" value="KIK09290.1"/>
    <property type="molecule type" value="Genomic_DNA"/>
</dbReference>
<dbReference type="InterPro" id="IPR029033">
    <property type="entry name" value="His_PPase_superfam"/>
</dbReference>
<dbReference type="Proteomes" id="UP000054477">
    <property type="component" value="Unassembled WGS sequence"/>
</dbReference>
<dbReference type="OrthoDB" id="258392at2759"/>
<dbReference type="Gene3D" id="3.40.50.1240">
    <property type="entry name" value="Phosphoglycerate mutase-like"/>
    <property type="match status" value="1"/>
</dbReference>
<organism evidence="2 3">
    <name type="scientific">Laccaria amethystina LaAM-08-1</name>
    <dbReference type="NCBI Taxonomy" id="1095629"/>
    <lineage>
        <taxon>Eukaryota</taxon>
        <taxon>Fungi</taxon>
        <taxon>Dikarya</taxon>
        <taxon>Basidiomycota</taxon>
        <taxon>Agaricomycotina</taxon>
        <taxon>Agaricomycetes</taxon>
        <taxon>Agaricomycetidae</taxon>
        <taxon>Agaricales</taxon>
        <taxon>Agaricineae</taxon>
        <taxon>Hydnangiaceae</taxon>
        <taxon>Laccaria</taxon>
    </lineage>
</organism>
<keyword evidence="1" id="KW-0812">Transmembrane</keyword>
<reference evidence="2 3" key="1">
    <citation type="submission" date="2014-04" db="EMBL/GenBank/DDBJ databases">
        <authorList>
            <consortium name="DOE Joint Genome Institute"/>
            <person name="Kuo A."/>
            <person name="Kohler A."/>
            <person name="Nagy L.G."/>
            <person name="Floudas D."/>
            <person name="Copeland A."/>
            <person name="Barry K.W."/>
            <person name="Cichocki N."/>
            <person name="Veneault-Fourrey C."/>
            <person name="LaButti K."/>
            <person name="Lindquist E.A."/>
            <person name="Lipzen A."/>
            <person name="Lundell T."/>
            <person name="Morin E."/>
            <person name="Murat C."/>
            <person name="Sun H."/>
            <person name="Tunlid A."/>
            <person name="Henrissat B."/>
            <person name="Grigoriev I.V."/>
            <person name="Hibbett D.S."/>
            <person name="Martin F."/>
            <person name="Nordberg H.P."/>
            <person name="Cantor M.N."/>
            <person name="Hua S.X."/>
        </authorList>
    </citation>
    <scope>NUCLEOTIDE SEQUENCE [LARGE SCALE GENOMIC DNA]</scope>
    <source>
        <strain evidence="2 3">LaAM-08-1</strain>
    </source>
</reference>
<keyword evidence="1" id="KW-0472">Membrane</keyword>
<name>A0A0C9XAH6_9AGAR</name>
<keyword evidence="3" id="KW-1185">Reference proteome</keyword>
<sequence>MPTVFLPLSLSKLVTGPTTTTTASSPTRTFTAFATSLVALLHTIITSLERITFNGNPLQFMLVKTTYRPFISLFQQTGVLDKHPELAGFPNYAAAFAIELRRGSPLDVRDFVRSRFKNGTSNFQDVHVFGHHADLPVITEFVYRTENAATTSNRQWKEACGLGSGPYDILRRVSESQGAFTGAYIFIGLLGLFFLHKLVKLVVSLISDWKVMR</sequence>
<dbReference type="STRING" id="1095629.A0A0C9XAH6"/>
<dbReference type="AlphaFoldDB" id="A0A0C9XAH6"/>
<dbReference type="SUPFAM" id="SSF53254">
    <property type="entry name" value="Phosphoglycerate mutase-like"/>
    <property type="match status" value="1"/>
</dbReference>
<accession>A0A0C9XAH6</accession>
<evidence type="ECO:0000256" key="1">
    <source>
        <dbReference type="SAM" id="Phobius"/>
    </source>
</evidence>
<evidence type="ECO:0000313" key="3">
    <source>
        <dbReference type="Proteomes" id="UP000054477"/>
    </source>
</evidence>
<dbReference type="HOGENOM" id="CLU_1294602_0_0_1"/>
<keyword evidence="1" id="KW-1133">Transmembrane helix</keyword>
<feature type="transmembrane region" description="Helical" evidence="1">
    <location>
        <begin position="182"/>
        <end position="203"/>
    </location>
</feature>
<gene>
    <name evidence="2" type="ORF">K443DRAFT_452947</name>
</gene>
<reference evidence="3" key="2">
    <citation type="submission" date="2015-01" db="EMBL/GenBank/DDBJ databases">
        <title>Evolutionary Origins and Diversification of the Mycorrhizal Mutualists.</title>
        <authorList>
            <consortium name="DOE Joint Genome Institute"/>
            <consortium name="Mycorrhizal Genomics Consortium"/>
            <person name="Kohler A."/>
            <person name="Kuo A."/>
            <person name="Nagy L.G."/>
            <person name="Floudas D."/>
            <person name="Copeland A."/>
            <person name="Barry K.W."/>
            <person name="Cichocki N."/>
            <person name="Veneault-Fourrey C."/>
            <person name="LaButti K."/>
            <person name="Lindquist E.A."/>
            <person name="Lipzen A."/>
            <person name="Lundell T."/>
            <person name="Morin E."/>
            <person name="Murat C."/>
            <person name="Riley R."/>
            <person name="Ohm R."/>
            <person name="Sun H."/>
            <person name="Tunlid A."/>
            <person name="Henrissat B."/>
            <person name="Grigoriev I.V."/>
            <person name="Hibbett D.S."/>
            <person name="Martin F."/>
        </authorList>
    </citation>
    <scope>NUCLEOTIDE SEQUENCE [LARGE SCALE GENOMIC DNA]</scope>
    <source>
        <strain evidence="3">LaAM-08-1</strain>
    </source>
</reference>
<evidence type="ECO:0000313" key="2">
    <source>
        <dbReference type="EMBL" id="KIK09290.1"/>
    </source>
</evidence>
<protein>
    <submittedName>
        <fullName evidence="2">Uncharacterized protein</fullName>
    </submittedName>
</protein>